<dbReference type="VEuPathDB" id="FungiDB:VP01_4831g1"/>
<comment type="caution">
    <text evidence="1">The sequence shown here is derived from an EMBL/GenBank/DDBJ whole genome shotgun (WGS) entry which is preliminary data.</text>
</comment>
<dbReference type="AlphaFoldDB" id="A0A0L6UMF1"/>
<dbReference type="Proteomes" id="UP000037035">
    <property type="component" value="Unassembled WGS sequence"/>
</dbReference>
<evidence type="ECO:0008006" key="3">
    <source>
        <dbReference type="Google" id="ProtNLM"/>
    </source>
</evidence>
<dbReference type="CDD" id="cd09272">
    <property type="entry name" value="RNase_HI_RT_Ty1"/>
    <property type="match status" value="1"/>
</dbReference>
<gene>
    <name evidence="1" type="ORF">VP01_4831g1</name>
</gene>
<evidence type="ECO:0000313" key="2">
    <source>
        <dbReference type="Proteomes" id="UP000037035"/>
    </source>
</evidence>
<dbReference type="OrthoDB" id="7757520at2759"/>
<proteinExistence type="predicted"/>
<accession>A0A0L6UMF1</accession>
<name>A0A0L6UMF1_9BASI</name>
<reference evidence="1 2" key="1">
    <citation type="submission" date="2015-08" db="EMBL/GenBank/DDBJ databases">
        <title>Next Generation Sequencing and Analysis of the Genome of Puccinia sorghi L Schw, the Causal Agent of Maize Common Rust.</title>
        <authorList>
            <person name="Rochi L."/>
            <person name="Burguener G."/>
            <person name="Darino M."/>
            <person name="Turjanski A."/>
            <person name="Kreff E."/>
            <person name="Dieguez M.J."/>
            <person name="Sacco F."/>
        </authorList>
    </citation>
    <scope>NUCLEOTIDE SEQUENCE [LARGE SCALE GENOMIC DNA]</scope>
    <source>
        <strain evidence="1 2">RO10H11247</strain>
    </source>
</reference>
<evidence type="ECO:0000313" key="1">
    <source>
        <dbReference type="EMBL" id="KNZ49718.1"/>
    </source>
</evidence>
<dbReference type="PANTHER" id="PTHR11439">
    <property type="entry name" value="GAG-POL-RELATED RETROTRANSPOSON"/>
    <property type="match status" value="1"/>
</dbReference>
<protein>
    <recommendedName>
        <fullName evidence="3">Reverse transcriptase Ty1/copia-type domain-containing protein</fullName>
    </recommendedName>
</protein>
<dbReference type="PANTHER" id="PTHR11439:SF467">
    <property type="entry name" value="INTEGRASE CATALYTIC DOMAIN-CONTAINING PROTEIN"/>
    <property type="match status" value="1"/>
</dbReference>
<organism evidence="1 2">
    <name type="scientific">Puccinia sorghi</name>
    <dbReference type="NCBI Taxonomy" id="27349"/>
    <lineage>
        <taxon>Eukaryota</taxon>
        <taxon>Fungi</taxon>
        <taxon>Dikarya</taxon>
        <taxon>Basidiomycota</taxon>
        <taxon>Pucciniomycotina</taxon>
        <taxon>Pucciniomycetes</taxon>
        <taxon>Pucciniales</taxon>
        <taxon>Pucciniaceae</taxon>
        <taxon>Puccinia</taxon>
    </lineage>
</organism>
<dbReference type="EMBL" id="LAVV01009978">
    <property type="protein sequence ID" value="KNZ49718.1"/>
    <property type="molecule type" value="Genomic_DNA"/>
</dbReference>
<sequence>MVLMVFFHVDDLILVVPGNNFKKEFENRFSNSSCHDPNTILRMKFEREKDKIKLSLPNLIQHGLEELGLTDCRTFRYHARFKRLNINYQSGIGLLNHIAQLTRPDISFVVSSVACYSVKPGMTHWHEVKKVWQYLKGTAELKLTLEIKDPTQLLQIYSDTSWGDDPQHRTSQSGYLCFLFVTLISWNSSKQQSVTYSSTEAELNPLVESFHEGLWLKALLAKMWNIQMDTANHLIDDTDLNERLMMSDQEFKKKFSNEHKIDNKGLDDKVKKFGSNPKTRHIDLKTKGLRQEVKHKTIRISLIKTQEMLADALTKAAAKSSVQILVKCIDSKFNLD</sequence>
<keyword evidence="2" id="KW-1185">Reference proteome</keyword>